<name>A0A2S6GTU0_9GAMM</name>
<evidence type="ECO:0000313" key="2">
    <source>
        <dbReference type="EMBL" id="PPK68609.1"/>
    </source>
</evidence>
<feature type="transmembrane region" description="Helical" evidence="1">
    <location>
        <begin position="140"/>
        <end position="160"/>
    </location>
</feature>
<dbReference type="Proteomes" id="UP000238071">
    <property type="component" value="Unassembled WGS sequence"/>
</dbReference>
<sequence length="197" mass="21902">MKRKRPGWTPRKRSKWLNNGAGATGEIMFEIIKLLFDICLFKKGPQDLPYSLWLLRVLAVADVIVSFLMVSLGTKWLDSLLQALVSVLLIVVFSWVLLYLARKRGRFYQTASALLGADAVISFFALPAMGSMVIGQGSLLAFIVTMGLMIWHWAVTGHIIRDALGQTLVFSLGLAFLYIFGSYQVMALLFPEVAGVE</sequence>
<feature type="transmembrane region" description="Helical" evidence="1">
    <location>
        <begin position="53"/>
        <end position="74"/>
    </location>
</feature>
<keyword evidence="3" id="KW-1185">Reference proteome</keyword>
<evidence type="ECO:0000256" key="1">
    <source>
        <dbReference type="SAM" id="Phobius"/>
    </source>
</evidence>
<dbReference type="AlphaFoldDB" id="A0A2S6GTU0"/>
<organism evidence="2 3">
    <name type="scientific">Methylobacter tundripaludum</name>
    <dbReference type="NCBI Taxonomy" id="173365"/>
    <lineage>
        <taxon>Bacteria</taxon>
        <taxon>Pseudomonadati</taxon>
        <taxon>Pseudomonadota</taxon>
        <taxon>Gammaproteobacteria</taxon>
        <taxon>Methylococcales</taxon>
        <taxon>Methylococcaceae</taxon>
        <taxon>Methylobacter</taxon>
    </lineage>
</organism>
<dbReference type="EMBL" id="PTIY01000011">
    <property type="protein sequence ID" value="PPK68609.1"/>
    <property type="molecule type" value="Genomic_DNA"/>
</dbReference>
<reference evidence="2 3" key="1">
    <citation type="submission" date="2018-02" db="EMBL/GenBank/DDBJ databases">
        <title>Subsurface microbial communities from deep shales in Ohio and West Virginia, USA.</title>
        <authorList>
            <person name="Wrighton K."/>
        </authorList>
    </citation>
    <scope>NUCLEOTIDE SEQUENCE [LARGE SCALE GENOMIC DNA]</scope>
    <source>
        <strain evidence="2 3">OWC-G53F</strain>
    </source>
</reference>
<keyword evidence="1" id="KW-0472">Membrane</keyword>
<keyword evidence="1" id="KW-1133">Transmembrane helix</keyword>
<comment type="caution">
    <text evidence="2">The sequence shown here is derived from an EMBL/GenBank/DDBJ whole genome shotgun (WGS) entry which is preliminary data.</text>
</comment>
<accession>A0A2S6GTU0</accession>
<keyword evidence="1" id="KW-0812">Transmembrane</keyword>
<feature type="transmembrane region" description="Helical" evidence="1">
    <location>
        <begin position="80"/>
        <end position="101"/>
    </location>
</feature>
<protein>
    <recommendedName>
        <fullName evidence="4">Yip1 domain-containing protein</fullName>
    </recommendedName>
</protein>
<evidence type="ECO:0000313" key="3">
    <source>
        <dbReference type="Proteomes" id="UP000238071"/>
    </source>
</evidence>
<proteinExistence type="predicted"/>
<evidence type="ECO:0008006" key="4">
    <source>
        <dbReference type="Google" id="ProtNLM"/>
    </source>
</evidence>
<feature type="transmembrane region" description="Helical" evidence="1">
    <location>
        <begin position="167"/>
        <end position="190"/>
    </location>
</feature>
<feature type="transmembrane region" description="Helical" evidence="1">
    <location>
        <begin position="113"/>
        <end position="134"/>
    </location>
</feature>
<gene>
    <name evidence="2" type="ORF">B0F88_11117</name>
</gene>